<proteinExistence type="predicted"/>
<dbReference type="Pfam" id="PF03860">
    <property type="entry name" value="Csp"/>
    <property type="match status" value="1"/>
</dbReference>
<organism evidence="2 3">
    <name type="scientific">Natronoarchaeum mannanilyticum</name>
    <dbReference type="NCBI Taxonomy" id="926360"/>
    <lineage>
        <taxon>Archaea</taxon>
        <taxon>Methanobacteriati</taxon>
        <taxon>Methanobacteriota</taxon>
        <taxon>Stenosarchaea group</taxon>
        <taxon>Halobacteria</taxon>
        <taxon>Halobacteriales</taxon>
        <taxon>Natronoarchaeaceae</taxon>
    </lineage>
</organism>
<accession>A0AAV3T8C2</accession>
<protein>
    <submittedName>
        <fullName evidence="2">Uncharacterized protein</fullName>
    </submittedName>
</protein>
<dbReference type="InterPro" id="IPR005560">
    <property type="entry name" value="Csp_YhjQ"/>
</dbReference>
<feature type="compositionally biased region" description="Polar residues" evidence="1">
    <location>
        <begin position="1"/>
        <end position="21"/>
    </location>
</feature>
<feature type="compositionally biased region" description="Gly residues" evidence="1">
    <location>
        <begin position="179"/>
        <end position="210"/>
    </location>
</feature>
<dbReference type="Gene3D" id="1.20.1270.360">
    <property type="match status" value="1"/>
</dbReference>
<dbReference type="AlphaFoldDB" id="A0AAV3T8C2"/>
<feature type="compositionally biased region" description="Basic and acidic residues" evidence="1">
    <location>
        <begin position="232"/>
        <end position="242"/>
    </location>
</feature>
<feature type="compositionally biased region" description="Gly residues" evidence="1">
    <location>
        <begin position="220"/>
        <end position="231"/>
    </location>
</feature>
<reference evidence="2 3" key="1">
    <citation type="journal article" date="2019" name="Int. J. Syst. Evol. Microbiol.">
        <title>The Global Catalogue of Microorganisms (GCM) 10K type strain sequencing project: providing services to taxonomists for standard genome sequencing and annotation.</title>
        <authorList>
            <consortium name="The Broad Institute Genomics Platform"/>
            <consortium name="The Broad Institute Genome Sequencing Center for Infectious Disease"/>
            <person name="Wu L."/>
            <person name="Ma J."/>
        </authorList>
    </citation>
    <scope>NUCLEOTIDE SEQUENCE [LARGE SCALE GENOMIC DNA]</scope>
    <source>
        <strain evidence="2 3">JCM 16328</strain>
    </source>
</reference>
<evidence type="ECO:0000313" key="2">
    <source>
        <dbReference type="EMBL" id="GAA0670679.1"/>
    </source>
</evidence>
<feature type="region of interest" description="Disordered" evidence="1">
    <location>
        <begin position="146"/>
        <end position="242"/>
    </location>
</feature>
<feature type="compositionally biased region" description="Low complexity" evidence="1">
    <location>
        <begin position="152"/>
        <end position="178"/>
    </location>
</feature>
<name>A0AAV3T8C2_9EURY</name>
<sequence>MQGQGEQFHESPQQLVPQTGQELDEDLTSELRVALHDFEEVSRTTRWCVDKMVDEGAGMADCIRVCQDLGELADLNVGMITRDSIYGLEAALLFAAVADDGLDVIEQHRMAHCQETADAVRRALDSTWQLIEAFGEPQLMHQLEERLHQSTEQRQQQSSQEMPPAVEQSQGIPPEQGGQQTGGGRRGGQQTGGGRRGGQQTGGGRRGGQQTGQPTQQGGQSRGGQSQGGQMRGERQHGRQQY</sequence>
<dbReference type="RefSeq" id="WP_343773479.1">
    <property type="nucleotide sequence ID" value="NZ_BAAADV010000002.1"/>
</dbReference>
<keyword evidence="3" id="KW-1185">Reference proteome</keyword>
<feature type="region of interest" description="Disordered" evidence="1">
    <location>
        <begin position="1"/>
        <end position="22"/>
    </location>
</feature>
<evidence type="ECO:0000256" key="1">
    <source>
        <dbReference type="SAM" id="MobiDB-lite"/>
    </source>
</evidence>
<dbReference type="EMBL" id="BAAADV010000002">
    <property type="protein sequence ID" value="GAA0670679.1"/>
    <property type="molecule type" value="Genomic_DNA"/>
</dbReference>
<gene>
    <name evidence="2" type="ORF">GCM10009020_16170</name>
</gene>
<evidence type="ECO:0000313" key="3">
    <source>
        <dbReference type="Proteomes" id="UP001500420"/>
    </source>
</evidence>
<dbReference type="Proteomes" id="UP001500420">
    <property type="component" value="Unassembled WGS sequence"/>
</dbReference>
<comment type="caution">
    <text evidence="2">The sequence shown here is derived from an EMBL/GenBank/DDBJ whole genome shotgun (WGS) entry which is preliminary data.</text>
</comment>